<dbReference type="AlphaFoldDB" id="A0A1Y2FLV8"/>
<accession>A0A1Y2FLV8</accession>
<evidence type="ECO:0000313" key="1">
    <source>
        <dbReference type="EMBL" id="ORY39736.1"/>
    </source>
</evidence>
<protein>
    <submittedName>
        <fullName evidence="2">Uncharacterized protein</fullName>
    </submittedName>
</protein>
<sequence>MEHITPYLRKKPANMSTLDYARASTPLMQSSIRGACKVVQYPGHVTGPGHLVLRSFALTTPAEQMYLNFEGSCRRQYMIIPPHFELLLAHQVYVYYLVFYADSEEISGLDLFTSTSPSAQWARFAVQSFEEHLARSKHIGVFGVVTEMMAEMMQPLREMLGMY</sequence>
<organism evidence="2 3">
    <name type="scientific">Leucosporidium creatinivorum</name>
    <dbReference type="NCBI Taxonomy" id="106004"/>
    <lineage>
        <taxon>Eukaryota</taxon>
        <taxon>Fungi</taxon>
        <taxon>Dikarya</taxon>
        <taxon>Basidiomycota</taxon>
        <taxon>Pucciniomycotina</taxon>
        <taxon>Microbotryomycetes</taxon>
        <taxon>Leucosporidiales</taxon>
        <taxon>Leucosporidium</taxon>
    </lineage>
</organism>
<dbReference type="EMBL" id="MCGR01000146">
    <property type="protein sequence ID" value="ORY39736.1"/>
    <property type="molecule type" value="Genomic_DNA"/>
</dbReference>
<reference evidence="2 3" key="1">
    <citation type="submission" date="2016-07" db="EMBL/GenBank/DDBJ databases">
        <title>Pervasive Adenine N6-methylation of Active Genes in Fungi.</title>
        <authorList>
            <consortium name="DOE Joint Genome Institute"/>
            <person name="Mondo S.J."/>
            <person name="Dannebaum R.O."/>
            <person name="Kuo R.C."/>
            <person name="Labutti K."/>
            <person name="Haridas S."/>
            <person name="Kuo A."/>
            <person name="Salamov A."/>
            <person name="Ahrendt S.R."/>
            <person name="Lipzen A."/>
            <person name="Sullivan W."/>
            <person name="Andreopoulos W.B."/>
            <person name="Clum A."/>
            <person name="Lindquist E."/>
            <person name="Daum C."/>
            <person name="Ramamoorthy G.K."/>
            <person name="Gryganskyi A."/>
            <person name="Culley D."/>
            <person name="Magnuson J.K."/>
            <person name="James T.Y."/>
            <person name="O'Malley M.A."/>
            <person name="Stajich J.E."/>
            <person name="Spatafora J.W."/>
            <person name="Visel A."/>
            <person name="Grigoriev I.V."/>
        </authorList>
    </citation>
    <scope>NUCLEOTIDE SEQUENCE [LARGE SCALE GENOMIC DNA]</scope>
    <source>
        <strain evidence="2 3">62-1032</strain>
    </source>
</reference>
<comment type="caution">
    <text evidence="2">The sequence shown here is derived from an EMBL/GenBank/DDBJ whole genome shotgun (WGS) entry which is preliminary data.</text>
</comment>
<evidence type="ECO:0000313" key="3">
    <source>
        <dbReference type="Proteomes" id="UP000193467"/>
    </source>
</evidence>
<name>A0A1Y2FLV8_9BASI</name>
<dbReference type="EMBL" id="MCGR01000018">
    <property type="protein sequence ID" value="ORY84196.1"/>
    <property type="molecule type" value="Genomic_DNA"/>
</dbReference>
<gene>
    <name evidence="2" type="ORF">BCR35DRAFT_303297</name>
    <name evidence="1" type="ORF">BCR35DRAFT_311457</name>
</gene>
<keyword evidence="3" id="KW-1185">Reference proteome</keyword>
<dbReference type="InParanoid" id="A0A1Y2FLV8"/>
<dbReference type="Proteomes" id="UP000193467">
    <property type="component" value="Unassembled WGS sequence"/>
</dbReference>
<evidence type="ECO:0000313" key="2">
    <source>
        <dbReference type="EMBL" id="ORY84196.1"/>
    </source>
</evidence>
<proteinExistence type="predicted"/>